<dbReference type="Proteomes" id="UP000814033">
    <property type="component" value="Unassembled WGS sequence"/>
</dbReference>
<comment type="caution">
    <text evidence="1">The sequence shown here is derived from an EMBL/GenBank/DDBJ whole genome shotgun (WGS) entry which is preliminary data.</text>
</comment>
<keyword evidence="2" id="KW-1185">Reference proteome</keyword>
<organism evidence="1 2">
    <name type="scientific">Auriscalpium vulgare</name>
    <dbReference type="NCBI Taxonomy" id="40419"/>
    <lineage>
        <taxon>Eukaryota</taxon>
        <taxon>Fungi</taxon>
        <taxon>Dikarya</taxon>
        <taxon>Basidiomycota</taxon>
        <taxon>Agaricomycotina</taxon>
        <taxon>Agaricomycetes</taxon>
        <taxon>Russulales</taxon>
        <taxon>Auriscalpiaceae</taxon>
        <taxon>Auriscalpium</taxon>
    </lineage>
</organism>
<reference evidence="1" key="1">
    <citation type="submission" date="2021-02" db="EMBL/GenBank/DDBJ databases">
        <authorList>
            <consortium name="DOE Joint Genome Institute"/>
            <person name="Ahrendt S."/>
            <person name="Looney B.P."/>
            <person name="Miyauchi S."/>
            <person name="Morin E."/>
            <person name="Drula E."/>
            <person name="Courty P.E."/>
            <person name="Chicoki N."/>
            <person name="Fauchery L."/>
            <person name="Kohler A."/>
            <person name="Kuo A."/>
            <person name="Labutti K."/>
            <person name="Pangilinan J."/>
            <person name="Lipzen A."/>
            <person name="Riley R."/>
            <person name="Andreopoulos W."/>
            <person name="He G."/>
            <person name="Johnson J."/>
            <person name="Barry K.W."/>
            <person name="Grigoriev I.V."/>
            <person name="Nagy L."/>
            <person name="Hibbett D."/>
            <person name="Henrissat B."/>
            <person name="Matheny P.B."/>
            <person name="Labbe J."/>
            <person name="Martin F."/>
        </authorList>
    </citation>
    <scope>NUCLEOTIDE SEQUENCE</scope>
    <source>
        <strain evidence="1">FP105234-sp</strain>
    </source>
</reference>
<name>A0ACB8R858_9AGAM</name>
<accession>A0ACB8R858</accession>
<gene>
    <name evidence="1" type="ORF">FA95DRAFT_1527857</name>
</gene>
<proteinExistence type="predicted"/>
<dbReference type="EMBL" id="MU276218">
    <property type="protein sequence ID" value="KAI0040198.1"/>
    <property type="molecule type" value="Genomic_DNA"/>
</dbReference>
<evidence type="ECO:0000313" key="1">
    <source>
        <dbReference type="EMBL" id="KAI0040198.1"/>
    </source>
</evidence>
<reference evidence="1" key="2">
    <citation type="journal article" date="2022" name="New Phytol.">
        <title>Evolutionary transition to the ectomycorrhizal habit in the genomes of a hyperdiverse lineage of mushroom-forming fungi.</title>
        <authorList>
            <person name="Looney B."/>
            <person name="Miyauchi S."/>
            <person name="Morin E."/>
            <person name="Drula E."/>
            <person name="Courty P.E."/>
            <person name="Kohler A."/>
            <person name="Kuo A."/>
            <person name="LaButti K."/>
            <person name="Pangilinan J."/>
            <person name="Lipzen A."/>
            <person name="Riley R."/>
            <person name="Andreopoulos W."/>
            <person name="He G."/>
            <person name="Johnson J."/>
            <person name="Nolan M."/>
            <person name="Tritt A."/>
            <person name="Barry K.W."/>
            <person name="Grigoriev I.V."/>
            <person name="Nagy L.G."/>
            <person name="Hibbett D."/>
            <person name="Henrissat B."/>
            <person name="Matheny P.B."/>
            <person name="Labbe J."/>
            <person name="Martin F.M."/>
        </authorList>
    </citation>
    <scope>NUCLEOTIDE SEQUENCE</scope>
    <source>
        <strain evidence="1">FP105234-sp</strain>
    </source>
</reference>
<protein>
    <submittedName>
        <fullName evidence="1">Uncharacterized protein</fullName>
    </submittedName>
</protein>
<evidence type="ECO:0000313" key="2">
    <source>
        <dbReference type="Proteomes" id="UP000814033"/>
    </source>
</evidence>
<sequence length="445" mass="48702">MSALSDRKVSYKQPPRSILDRTLSQETRRKQALDDQKRRRAKRIDSERHIDLFAGLRLGDSDDDDGGNADAEIVRSGVAQLAAMLHEGPSGPPPTETKDLELPTAFQPKRKGRRKKAPPASKKPKPNKWAEKIMYAELLEMPETDPWTATPAFDPDADAPLDGLPPDLQTNWVAVAPVPTGKRCLAISHQGSGSIGVVPNTVLRSRLLGKPLMPRFPSPLPSDTILDCILDQNWQDNGILHVLDVLKWKGQDVADCESSFRFWWRDTRLCELPPPRPPTSSAPASLRPNLASAPIAPPTPTSYKFPYPTTFHPIAYHTDTTLPHLLARIIPLARAAYSVPVSVPVLPEDGEAAMDVEQLPLAQTVQPAQVELQSDGLLLYVAQAIYEPGTSPLSSWVPRIALAPPGAPAKATSSLSPLDTFESLVKRRLAREHSAGHVTDEAMQS</sequence>